<dbReference type="GO" id="GO:0000976">
    <property type="term" value="F:transcription cis-regulatory region binding"/>
    <property type="evidence" value="ECO:0007669"/>
    <property type="project" value="TreeGrafter"/>
</dbReference>
<dbReference type="PANTHER" id="PTHR30146">
    <property type="entry name" value="LACI-RELATED TRANSCRIPTIONAL REPRESSOR"/>
    <property type="match status" value="1"/>
</dbReference>
<keyword evidence="1" id="KW-0678">Repressor</keyword>
<name>A0A0L9YCJ7_CLOBO</name>
<evidence type="ECO:0000313" key="8">
    <source>
        <dbReference type="Proteomes" id="UP000473681"/>
    </source>
</evidence>
<comment type="caution">
    <text evidence="6">The sequence shown here is derived from an EMBL/GenBank/DDBJ whole genome shotgun (WGS) entry which is preliminary data.</text>
</comment>
<dbReference type="SUPFAM" id="SSF47413">
    <property type="entry name" value="lambda repressor-like DNA-binding domains"/>
    <property type="match status" value="1"/>
</dbReference>
<dbReference type="Pfam" id="PF00356">
    <property type="entry name" value="LacI"/>
    <property type="match status" value="1"/>
</dbReference>
<dbReference type="SMART" id="SM00354">
    <property type="entry name" value="HTH_LACI"/>
    <property type="match status" value="1"/>
</dbReference>
<protein>
    <submittedName>
        <fullName evidence="6">LacI family transcriptional regulator</fullName>
    </submittedName>
</protein>
<accession>A0A0L9YCJ7</accession>
<dbReference type="EMBL" id="SWVK01000008">
    <property type="protein sequence ID" value="NFN34969.1"/>
    <property type="molecule type" value="Genomic_DNA"/>
</dbReference>
<evidence type="ECO:0000313" key="9">
    <source>
        <dbReference type="Proteomes" id="UP000476820"/>
    </source>
</evidence>
<dbReference type="Proteomes" id="UP000476820">
    <property type="component" value="Unassembled WGS sequence"/>
</dbReference>
<evidence type="ECO:0000256" key="4">
    <source>
        <dbReference type="ARBA" id="ARBA00023163"/>
    </source>
</evidence>
<evidence type="ECO:0000259" key="5">
    <source>
        <dbReference type="PROSITE" id="PS50932"/>
    </source>
</evidence>
<keyword evidence="4" id="KW-0804">Transcription</keyword>
<dbReference type="GO" id="GO:0003700">
    <property type="term" value="F:DNA-binding transcription factor activity"/>
    <property type="evidence" value="ECO:0007669"/>
    <property type="project" value="TreeGrafter"/>
</dbReference>
<dbReference type="AlphaFoldDB" id="A0A0L9YCJ7"/>
<dbReference type="InterPro" id="IPR000843">
    <property type="entry name" value="HTH_LacI"/>
</dbReference>
<organism evidence="6 9">
    <name type="scientific">Clostridium botulinum</name>
    <dbReference type="NCBI Taxonomy" id="1491"/>
    <lineage>
        <taxon>Bacteria</taxon>
        <taxon>Bacillati</taxon>
        <taxon>Bacillota</taxon>
        <taxon>Clostridia</taxon>
        <taxon>Eubacteriales</taxon>
        <taxon>Clostridiaceae</taxon>
        <taxon>Clostridium</taxon>
    </lineage>
</organism>
<sequence>MGKVTMKDIAAKLNISINAVSLALNGKPGVSEETKKLVLDVAEKIGYLDRSPKFIQSFASKNICALIKQSHFEDSTFYSKILMSIVEEARKKGYDVITCIVNEDEQNIPSCIESKKVCGIIIISAIDDDYLIKLKEFELPVVLVDHASLLENTDSILTNNKLGSFKITKLLLDKGYTKIGFFGDLEYSLSIKERFFGYQEAIKKFIKFDNKDGITDFINDYSILSDLESYIINQDSEGIQKKISQMDNIPEAFVCSNDNAAIMLITSLKELGYEIPKDISVVGFDDIILSSLVMPKVTTVRVQKELMGKNAVNRLLWRIDHKDAPNEDIVMGVDIVERDSVGIKNIMENEQKN</sequence>
<dbReference type="Gene3D" id="3.40.50.2300">
    <property type="match status" value="2"/>
</dbReference>
<evidence type="ECO:0000256" key="3">
    <source>
        <dbReference type="ARBA" id="ARBA00023125"/>
    </source>
</evidence>
<evidence type="ECO:0000313" key="6">
    <source>
        <dbReference type="EMBL" id="NFF86699.1"/>
    </source>
</evidence>
<gene>
    <name evidence="6" type="ORF">FC774_02100</name>
    <name evidence="7" type="ORF">FDB51_07455</name>
</gene>
<dbReference type="SUPFAM" id="SSF53822">
    <property type="entry name" value="Periplasmic binding protein-like I"/>
    <property type="match status" value="1"/>
</dbReference>
<dbReference type="EMBL" id="SWOV01000003">
    <property type="protein sequence ID" value="NFF86699.1"/>
    <property type="molecule type" value="Genomic_DNA"/>
</dbReference>
<dbReference type="RefSeq" id="WP_012425824.1">
    <property type="nucleotide sequence ID" value="NZ_CP070936.1"/>
</dbReference>
<dbReference type="Proteomes" id="UP000473681">
    <property type="component" value="Unassembled WGS sequence"/>
</dbReference>
<dbReference type="Gene3D" id="1.10.260.40">
    <property type="entry name" value="lambda repressor-like DNA-binding domains"/>
    <property type="match status" value="1"/>
</dbReference>
<keyword evidence="3" id="KW-0238">DNA-binding</keyword>
<dbReference type="PROSITE" id="PS50932">
    <property type="entry name" value="HTH_LACI_2"/>
    <property type="match status" value="1"/>
</dbReference>
<dbReference type="CDD" id="cd01392">
    <property type="entry name" value="HTH_LacI"/>
    <property type="match status" value="1"/>
</dbReference>
<feature type="domain" description="HTH lacI-type" evidence="5">
    <location>
        <begin position="4"/>
        <end position="47"/>
    </location>
</feature>
<evidence type="ECO:0000256" key="2">
    <source>
        <dbReference type="ARBA" id="ARBA00023015"/>
    </source>
</evidence>
<evidence type="ECO:0000256" key="1">
    <source>
        <dbReference type="ARBA" id="ARBA00022491"/>
    </source>
</evidence>
<evidence type="ECO:0000313" key="7">
    <source>
        <dbReference type="EMBL" id="NFN34969.1"/>
    </source>
</evidence>
<keyword evidence="2" id="KW-0805">Transcription regulation</keyword>
<dbReference type="InterPro" id="IPR010982">
    <property type="entry name" value="Lambda_DNA-bd_dom_sf"/>
</dbReference>
<dbReference type="InterPro" id="IPR046335">
    <property type="entry name" value="LacI/GalR-like_sensor"/>
</dbReference>
<dbReference type="OrthoDB" id="43195at2"/>
<reference evidence="8 9" key="1">
    <citation type="submission" date="2019-04" db="EMBL/GenBank/DDBJ databases">
        <title>Genome sequencing of Clostridium botulinum Groups I-IV and Clostridium butyricum.</title>
        <authorList>
            <person name="Brunt J."/>
            <person name="Van Vliet A.H.M."/>
            <person name="Stringer S.C."/>
            <person name="Carter A.T."/>
            <person name="Peck M.W."/>
        </authorList>
    </citation>
    <scope>NUCLEOTIDE SEQUENCE [LARGE SCALE GENOMIC DNA]</scope>
    <source>
        <strain evidence="6 9">1605</strain>
        <strain evidence="7 8">CB-K-33E</strain>
    </source>
</reference>
<proteinExistence type="predicted"/>
<dbReference type="InterPro" id="IPR028082">
    <property type="entry name" value="Peripla_BP_I"/>
</dbReference>
<dbReference type="PANTHER" id="PTHR30146:SF148">
    <property type="entry name" value="HTH-TYPE TRANSCRIPTIONAL REPRESSOR PURR-RELATED"/>
    <property type="match status" value="1"/>
</dbReference>
<dbReference type="Pfam" id="PF13377">
    <property type="entry name" value="Peripla_BP_3"/>
    <property type="match status" value="1"/>
</dbReference>